<feature type="compositionally biased region" description="Low complexity" evidence="6">
    <location>
        <begin position="242"/>
        <end position="258"/>
    </location>
</feature>
<dbReference type="RefSeq" id="WP_183732759.1">
    <property type="nucleotide sequence ID" value="NZ_JACHID010000010.1"/>
</dbReference>
<accession>A0A7W8DHK0</accession>
<evidence type="ECO:0000313" key="7">
    <source>
        <dbReference type="EMBL" id="MBB5022368.1"/>
    </source>
</evidence>
<comment type="similarity">
    <text evidence="1 5">Belongs to the universal ribosomal protein uS2 family.</text>
</comment>
<comment type="caution">
    <text evidence="7">The sequence shown here is derived from an EMBL/GenBank/DDBJ whole genome shotgun (WGS) entry which is preliminary data.</text>
</comment>
<feature type="region of interest" description="Disordered" evidence="6">
    <location>
        <begin position="230"/>
        <end position="258"/>
    </location>
</feature>
<dbReference type="Pfam" id="PF00318">
    <property type="entry name" value="Ribosomal_S2"/>
    <property type="match status" value="1"/>
</dbReference>
<dbReference type="HAMAP" id="MF_00291_B">
    <property type="entry name" value="Ribosomal_uS2_B"/>
    <property type="match status" value="1"/>
</dbReference>
<evidence type="ECO:0000256" key="6">
    <source>
        <dbReference type="SAM" id="MobiDB-lite"/>
    </source>
</evidence>
<dbReference type="PANTHER" id="PTHR12534">
    <property type="entry name" value="30S RIBOSOMAL PROTEIN S2 PROKARYOTIC AND ORGANELLAR"/>
    <property type="match status" value="1"/>
</dbReference>
<dbReference type="NCBIfam" id="TIGR01011">
    <property type="entry name" value="rpsB_bact"/>
    <property type="match status" value="1"/>
</dbReference>
<dbReference type="AlphaFoldDB" id="A0A7W8DHK0"/>
<evidence type="ECO:0000256" key="2">
    <source>
        <dbReference type="ARBA" id="ARBA00022980"/>
    </source>
</evidence>
<dbReference type="Proteomes" id="UP000528322">
    <property type="component" value="Unassembled WGS sequence"/>
</dbReference>
<dbReference type="GO" id="GO:0003735">
    <property type="term" value="F:structural constituent of ribosome"/>
    <property type="evidence" value="ECO:0007669"/>
    <property type="project" value="InterPro"/>
</dbReference>
<dbReference type="InterPro" id="IPR018130">
    <property type="entry name" value="Ribosomal_uS2_CS"/>
</dbReference>
<dbReference type="Gene3D" id="3.40.50.10490">
    <property type="entry name" value="Glucose-6-phosphate isomerase like protein, domain 1"/>
    <property type="match status" value="1"/>
</dbReference>
<organism evidence="7 8">
    <name type="scientific">Desulfurispira natronophila</name>
    <dbReference type="NCBI Taxonomy" id="682562"/>
    <lineage>
        <taxon>Bacteria</taxon>
        <taxon>Pseudomonadati</taxon>
        <taxon>Chrysiogenota</taxon>
        <taxon>Chrysiogenia</taxon>
        <taxon>Chrysiogenales</taxon>
        <taxon>Chrysiogenaceae</taxon>
        <taxon>Desulfurispira</taxon>
    </lineage>
</organism>
<reference evidence="7 8" key="1">
    <citation type="submission" date="2020-08" db="EMBL/GenBank/DDBJ databases">
        <title>Genomic Encyclopedia of Type Strains, Phase IV (KMG-IV): sequencing the most valuable type-strain genomes for metagenomic binning, comparative biology and taxonomic classification.</title>
        <authorList>
            <person name="Goeker M."/>
        </authorList>
    </citation>
    <scope>NUCLEOTIDE SEQUENCE [LARGE SCALE GENOMIC DNA]</scope>
    <source>
        <strain evidence="7 8">DSM 22071</strain>
    </source>
</reference>
<evidence type="ECO:0000256" key="3">
    <source>
        <dbReference type="ARBA" id="ARBA00023274"/>
    </source>
</evidence>
<evidence type="ECO:0000256" key="5">
    <source>
        <dbReference type="HAMAP-Rule" id="MF_00291"/>
    </source>
</evidence>
<evidence type="ECO:0000313" key="8">
    <source>
        <dbReference type="Proteomes" id="UP000528322"/>
    </source>
</evidence>
<name>A0A7W8DHK0_9BACT</name>
<dbReference type="EMBL" id="JACHID010000010">
    <property type="protein sequence ID" value="MBB5022368.1"/>
    <property type="molecule type" value="Genomic_DNA"/>
</dbReference>
<dbReference type="InterPro" id="IPR005706">
    <property type="entry name" value="Ribosomal_uS2_bac/mit/plastid"/>
</dbReference>
<evidence type="ECO:0000256" key="1">
    <source>
        <dbReference type="ARBA" id="ARBA00006242"/>
    </source>
</evidence>
<dbReference type="PROSITE" id="PS00962">
    <property type="entry name" value="RIBOSOMAL_S2_1"/>
    <property type="match status" value="1"/>
</dbReference>
<dbReference type="CDD" id="cd01425">
    <property type="entry name" value="RPS2"/>
    <property type="match status" value="1"/>
</dbReference>
<keyword evidence="2 5" id="KW-0689">Ribosomal protein</keyword>
<gene>
    <name evidence="5" type="primary">rpsB</name>
    <name evidence="7" type="ORF">HNR37_001703</name>
</gene>
<protein>
    <recommendedName>
        <fullName evidence="4 5">Small ribosomal subunit protein uS2</fullName>
    </recommendedName>
</protein>
<dbReference type="InterPro" id="IPR023591">
    <property type="entry name" value="Ribosomal_uS2_flav_dom_sf"/>
</dbReference>
<keyword evidence="3 5" id="KW-0687">Ribonucleoprotein</keyword>
<evidence type="ECO:0000256" key="4">
    <source>
        <dbReference type="ARBA" id="ARBA00035256"/>
    </source>
</evidence>
<dbReference type="SUPFAM" id="SSF52313">
    <property type="entry name" value="Ribosomal protein S2"/>
    <property type="match status" value="1"/>
</dbReference>
<dbReference type="PANTHER" id="PTHR12534:SF0">
    <property type="entry name" value="SMALL RIBOSOMAL SUBUNIT PROTEIN US2M"/>
    <property type="match status" value="1"/>
</dbReference>
<sequence>MPTITMKELLEAGVHFGHQTRRWNPKMKKYIFSSRNGIHIIDLQKTLKLFKRAYEEARLDARDGAKFLFVGTKKQAQDSIREEAARCGMYFVNHRWLGGLLTNFGTIRKRVERLKYLDGLAEEGYPGYSKLEASRMDKEREKLERNLGGIRNMEKVPDVMIIIDPRNEHNAVLEARCLGIKTVAIVDSNCDPDLIDIPIPGNDDAIRAIRLICSKLADAILEGNAQLDQQDVSEQVAEGEEAAAAPEAAEETTQTAAQ</sequence>
<dbReference type="PRINTS" id="PR00395">
    <property type="entry name" value="RIBOSOMALS2"/>
</dbReference>
<dbReference type="Gene3D" id="1.10.287.610">
    <property type="entry name" value="Helix hairpin bin"/>
    <property type="match status" value="1"/>
</dbReference>
<dbReference type="GO" id="GO:0022627">
    <property type="term" value="C:cytosolic small ribosomal subunit"/>
    <property type="evidence" value="ECO:0007669"/>
    <property type="project" value="TreeGrafter"/>
</dbReference>
<keyword evidence="8" id="KW-1185">Reference proteome</keyword>
<proteinExistence type="inferred from homology"/>
<dbReference type="InterPro" id="IPR001865">
    <property type="entry name" value="Ribosomal_uS2"/>
</dbReference>
<dbReference type="GO" id="GO:0006412">
    <property type="term" value="P:translation"/>
    <property type="evidence" value="ECO:0007669"/>
    <property type="project" value="UniProtKB-UniRule"/>
</dbReference>